<gene>
    <name evidence="16" type="ORF">FIBRA_00434</name>
</gene>
<keyword evidence="6" id="KW-0851">Voltage-gated channel</keyword>
<dbReference type="GO" id="GO:0030171">
    <property type="term" value="F:voltage-gated proton channel activity"/>
    <property type="evidence" value="ECO:0007669"/>
    <property type="project" value="InterPro"/>
</dbReference>
<evidence type="ECO:0000256" key="11">
    <source>
        <dbReference type="ARBA" id="ARBA00023303"/>
    </source>
</evidence>
<keyword evidence="5 14" id="KW-0812">Transmembrane</keyword>
<evidence type="ECO:0000313" key="16">
    <source>
        <dbReference type="EMBL" id="CCL98437.1"/>
    </source>
</evidence>
<dbReference type="PANTHER" id="PTHR46480:SF1">
    <property type="entry name" value="VOLTAGE-GATED HYDROGEN CHANNEL 1"/>
    <property type="match status" value="1"/>
</dbReference>
<evidence type="ECO:0000256" key="12">
    <source>
        <dbReference type="ARBA" id="ARBA00031989"/>
    </source>
</evidence>
<feature type="coiled-coil region" evidence="13">
    <location>
        <begin position="175"/>
        <end position="209"/>
    </location>
</feature>
<keyword evidence="17" id="KW-1185">Reference proteome</keyword>
<dbReference type="InParanoid" id="J4HRL6"/>
<dbReference type="InterPro" id="IPR031846">
    <property type="entry name" value="Hvcn1"/>
</dbReference>
<keyword evidence="4" id="KW-1003">Cell membrane</keyword>
<evidence type="ECO:0000256" key="13">
    <source>
        <dbReference type="SAM" id="Coils"/>
    </source>
</evidence>
<evidence type="ECO:0000256" key="3">
    <source>
        <dbReference type="ARBA" id="ARBA00022448"/>
    </source>
</evidence>
<accession>J4HRL6</accession>
<keyword evidence="10 14" id="KW-0472">Membrane</keyword>
<evidence type="ECO:0000259" key="15">
    <source>
        <dbReference type="Pfam" id="PF00520"/>
    </source>
</evidence>
<evidence type="ECO:0000313" key="17">
    <source>
        <dbReference type="Proteomes" id="UP000006352"/>
    </source>
</evidence>
<feature type="domain" description="Ion transport" evidence="15">
    <location>
        <begin position="52"/>
        <end position="158"/>
    </location>
</feature>
<evidence type="ECO:0000256" key="2">
    <source>
        <dbReference type="ARBA" id="ARBA00015897"/>
    </source>
</evidence>
<dbReference type="RefSeq" id="XP_012177720.1">
    <property type="nucleotide sequence ID" value="XM_012322330.1"/>
</dbReference>
<dbReference type="HOGENOM" id="CLU_076372_1_1_1"/>
<evidence type="ECO:0000256" key="5">
    <source>
        <dbReference type="ARBA" id="ARBA00022692"/>
    </source>
</evidence>
<evidence type="ECO:0000256" key="7">
    <source>
        <dbReference type="ARBA" id="ARBA00022989"/>
    </source>
</evidence>
<evidence type="ECO:0000256" key="6">
    <source>
        <dbReference type="ARBA" id="ARBA00022882"/>
    </source>
</evidence>
<feature type="transmembrane region" description="Helical" evidence="14">
    <location>
        <begin position="39"/>
        <end position="60"/>
    </location>
</feature>
<comment type="subcellular location">
    <subcellularLocation>
        <location evidence="1">Cell membrane</location>
        <topology evidence="1">Multi-pass membrane protein</topology>
    </subcellularLocation>
</comment>
<evidence type="ECO:0000256" key="9">
    <source>
        <dbReference type="ARBA" id="ARBA00023065"/>
    </source>
</evidence>
<keyword evidence="3" id="KW-0813">Transport</keyword>
<dbReference type="GO" id="GO:0005886">
    <property type="term" value="C:plasma membrane"/>
    <property type="evidence" value="ECO:0007669"/>
    <property type="project" value="UniProtKB-SubCell"/>
</dbReference>
<dbReference type="InterPro" id="IPR005821">
    <property type="entry name" value="Ion_trans_dom"/>
</dbReference>
<reference evidence="16 17" key="1">
    <citation type="journal article" date="2012" name="Appl. Environ. Microbiol.">
        <title>Short-read sequencing for genomic analysis of the brown rot fungus Fibroporia radiculosa.</title>
        <authorList>
            <person name="Tang J.D."/>
            <person name="Perkins A.D."/>
            <person name="Sonstegard T.S."/>
            <person name="Schroeder S.G."/>
            <person name="Burgess S.C."/>
            <person name="Diehl S.V."/>
        </authorList>
    </citation>
    <scope>NUCLEOTIDE SEQUENCE [LARGE SCALE GENOMIC DNA]</scope>
    <source>
        <strain evidence="16 17">TFFH 294</strain>
    </source>
</reference>
<dbReference type="GeneID" id="24093348"/>
<evidence type="ECO:0000256" key="10">
    <source>
        <dbReference type="ARBA" id="ARBA00023136"/>
    </source>
</evidence>
<dbReference type="PANTHER" id="PTHR46480">
    <property type="entry name" value="F20B24.22"/>
    <property type="match status" value="1"/>
</dbReference>
<keyword evidence="11" id="KW-0407">Ion channel</keyword>
<protein>
    <recommendedName>
        <fullName evidence="2">Voltage-gated hydrogen channel 1</fullName>
    </recommendedName>
    <alternativeName>
        <fullName evidence="12">Hydrogen voltage-gated channel 1</fullName>
    </alternativeName>
</protein>
<proteinExistence type="predicted"/>
<dbReference type="STRING" id="599839.J4HRL6"/>
<dbReference type="AlphaFoldDB" id="J4HRL6"/>
<dbReference type="Pfam" id="PF00520">
    <property type="entry name" value="Ion_trans"/>
    <property type="match status" value="1"/>
</dbReference>
<keyword evidence="8 13" id="KW-0175">Coiled coil</keyword>
<dbReference type="InterPro" id="IPR027359">
    <property type="entry name" value="Volt_channel_dom_sf"/>
</dbReference>
<evidence type="ECO:0000256" key="8">
    <source>
        <dbReference type="ARBA" id="ARBA00023054"/>
    </source>
</evidence>
<dbReference type="EMBL" id="HE796884">
    <property type="protein sequence ID" value="CCL98437.1"/>
    <property type="molecule type" value="Genomic_DNA"/>
</dbReference>
<keyword evidence="9" id="KW-0406">Ion transport</keyword>
<dbReference type="Proteomes" id="UP000006352">
    <property type="component" value="Unassembled WGS sequence"/>
</dbReference>
<dbReference type="Gene3D" id="1.20.120.350">
    <property type="entry name" value="Voltage-gated potassium channels. Chain C"/>
    <property type="match status" value="1"/>
</dbReference>
<dbReference type="SUPFAM" id="SSF81324">
    <property type="entry name" value="Voltage-gated potassium channels"/>
    <property type="match status" value="1"/>
</dbReference>
<organism evidence="16 17">
    <name type="scientific">Fibroporia radiculosa</name>
    <dbReference type="NCBI Taxonomy" id="599839"/>
    <lineage>
        <taxon>Eukaryota</taxon>
        <taxon>Fungi</taxon>
        <taxon>Dikarya</taxon>
        <taxon>Basidiomycota</taxon>
        <taxon>Agaricomycotina</taxon>
        <taxon>Agaricomycetes</taxon>
        <taxon>Polyporales</taxon>
        <taxon>Fibroporiaceae</taxon>
        <taxon>Fibroporia</taxon>
    </lineage>
</organism>
<feature type="transmembrane region" description="Helical" evidence="14">
    <location>
        <begin position="115"/>
        <end position="134"/>
    </location>
</feature>
<feature type="transmembrane region" description="Helical" evidence="14">
    <location>
        <begin position="72"/>
        <end position="95"/>
    </location>
</feature>
<evidence type="ECO:0000256" key="14">
    <source>
        <dbReference type="SAM" id="Phobius"/>
    </source>
</evidence>
<evidence type="ECO:0000256" key="1">
    <source>
        <dbReference type="ARBA" id="ARBA00004651"/>
    </source>
</evidence>
<dbReference type="OrthoDB" id="427456at2759"/>
<name>J4HRL6_9APHY</name>
<evidence type="ECO:0000256" key="4">
    <source>
        <dbReference type="ARBA" id="ARBA00022475"/>
    </source>
</evidence>
<dbReference type="GO" id="GO:0034702">
    <property type="term" value="C:monoatomic ion channel complex"/>
    <property type="evidence" value="ECO:0007669"/>
    <property type="project" value="UniProtKB-KW"/>
</dbReference>
<sequence>MSEQDPLLPSYSTDESAEAQPRKYATWKERTADFLESRLLHKAVITLASCVLADLSYTFLNETCMPDEETQPLWLTVLSHISLAITTFFLVEIPITIWSFGPRFYTPGSRITHSSLHFFDAVVIITTFVFEVVLRGRERELASLLIILRLWRLVKLVQGIAVSAGEIEEENARLLEETRQELEGLMVALADTREDNKKLRARIRLLESEQA</sequence>
<keyword evidence="7 14" id="KW-1133">Transmembrane helix</keyword>